<dbReference type="EMBL" id="JACIFV010000013">
    <property type="protein sequence ID" value="MBB4193609.1"/>
    <property type="molecule type" value="Genomic_DNA"/>
</dbReference>
<sequence>MRKMNMGSSGKDAPKGHSSAQERRHGSLMEQPHEPRIRKREDPSITGKIAGDLLNLNEILAAYMRNAAEIPLKSKGGPTAFRKQASL</sequence>
<dbReference type="RefSeq" id="WP_184458139.1">
    <property type="nucleotide sequence ID" value="NZ_JACIFV010000013.1"/>
</dbReference>
<dbReference type="Proteomes" id="UP000524492">
    <property type="component" value="Unassembled WGS sequence"/>
</dbReference>
<feature type="compositionally biased region" description="Basic and acidic residues" evidence="1">
    <location>
        <begin position="12"/>
        <end position="43"/>
    </location>
</feature>
<accession>A0A7W6Q9T9</accession>
<comment type="caution">
    <text evidence="2">The sequence shown here is derived from an EMBL/GenBank/DDBJ whole genome shotgun (WGS) entry which is preliminary data.</text>
</comment>
<protein>
    <submittedName>
        <fullName evidence="2">Uncharacterized protein</fullName>
    </submittedName>
</protein>
<gene>
    <name evidence="2" type="ORF">GGD53_003776</name>
</gene>
<evidence type="ECO:0000313" key="3">
    <source>
        <dbReference type="Proteomes" id="UP000524492"/>
    </source>
</evidence>
<keyword evidence="3" id="KW-1185">Reference proteome</keyword>
<reference evidence="2 3" key="1">
    <citation type="submission" date="2020-08" db="EMBL/GenBank/DDBJ databases">
        <title>Genomic Encyclopedia of Type Strains, Phase IV (KMG-V): Genome sequencing to study the core and pangenomes of soil and plant-associated prokaryotes.</title>
        <authorList>
            <person name="Whitman W."/>
        </authorList>
    </citation>
    <scope>NUCLEOTIDE SEQUENCE [LARGE SCALE GENOMIC DNA]</scope>
    <source>
        <strain evidence="2 3">SEMIA 4074</strain>
    </source>
</reference>
<feature type="region of interest" description="Disordered" evidence="1">
    <location>
        <begin position="1"/>
        <end position="46"/>
    </location>
</feature>
<evidence type="ECO:0000256" key="1">
    <source>
        <dbReference type="SAM" id="MobiDB-lite"/>
    </source>
</evidence>
<evidence type="ECO:0000313" key="2">
    <source>
        <dbReference type="EMBL" id="MBB4193609.1"/>
    </source>
</evidence>
<proteinExistence type="predicted"/>
<name>A0A7W6Q9T9_9HYPH</name>
<dbReference type="AlphaFoldDB" id="A0A7W6Q9T9"/>
<organism evidence="2 3">
    <name type="scientific">Rhizobium aethiopicum</name>
    <dbReference type="NCBI Taxonomy" id="1138170"/>
    <lineage>
        <taxon>Bacteria</taxon>
        <taxon>Pseudomonadati</taxon>
        <taxon>Pseudomonadota</taxon>
        <taxon>Alphaproteobacteria</taxon>
        <taxon>Hyphomicrobiales</taxon>
        <taxon>Rhizobiaceae</taxon>
        <taxon>Rhizobium/Agrobacterium group</taxon>
        <taxon>Rhizobium</taxon>
    </lineage>
</organism>